<accession>G7JI46</accession>
<dbReference type="HOGENOM" id="CLU_2213825_0_0_1"/>
<name>G7JI46_MEDTR</name>
<dbReference type="PaxDb" id="3880-AES86612"/>
<organism evidence="1 3">
    <name type="scientific">Medicago truncatula</name>
    <name type="common">Barrel medic</name>
    <name type="synonym">Medicago tribuloides</name>
    <dbReference type="NCBI Taxonomy" id="3880"/>
    <lineage>
        <taxon>Eukaryota</taxon>
        <taxon>Viridiplantae</taxon>
        <taxon>Streptophyta</taxon>
        <taxon>Embryophyta</taxon>
        <taxon>Tracheophyta</taxon>
        <taxon>Spermatophyta</taxon>
        <taxon>Magnoliopsida</taxon>
        <taxon>eudicotyledons</taxon>
        <taxon>Gunneridae</taxon>
        <taxon>Pentapetalae</taxon>
        <taxon>rosids</taxon>
        <taxon>fabids</taxon>
        <taxon>Fabales</taxon>
        <taxon>Fabaceae</taxon>
        <taxon>Papilionoideae</taxon>
        <taxon>50 kb inversion clade</taxon>
        <taxon>NPAAA clade</taxon>
        <taxon>Hologalegina</taxon>
        <taxon>IRL clade</taxon>
        <taxon>Trifolieae</taxon>
        <taxon>Medicago</taxon>
    </lineage>
</organism>
<reference evidence="2" key="3">
    <citation type="submission" date="2015-04" db="UniProtKB">
        <authorList>
            <consortium name="EnsemblPlants"/>
        </authorList>
    </citation>
    <scope>IDENTIFICATION</scope>
    <source>
        <strain evidence="2">cv. Jemalong A17</strain>
    </source>
</reference>
<dbReference type="Proteomes" id="UP000002051">
    <property type="component" value="Chromosome 4"/>
</dbReference>
<dbReference type="AlphaFoldDB" id="G7JI46"/>
<reference evidence="1 3" key="1">
    <citation type="journal article" date="2011" name="Nature">
        <title>The Medicago genome provides insight into the evolution of rhizobial symbioses.</title>
        <authorList>
            <person name="Young N.D."/>
            <person name="Debelle F."/>
            <person name="Oldroyd G.E."/>
            <person name="Geurts R."/>
            <person name="Cannon S.B."/>
            <person name="Udvardi M.K."/>
            <person name="Benedito V.A."/>
            <person name="Mayer K.F."/>
            <person name="Gouzy J."/>
            <person name="Schoof H."/>
            <person name="Van de Peer Y."/>
            <person name="Proost S."/>
            <person name="Cook D.R."/>
            <person name="Meyers B.C."/>
            <person name="Spannagl M."/>
            <person name="Cheung F."/>
            <person name="De Mita S."/>
            <person name="Krishnakumar V."/>
            <person name="Gundlach H."/>
            <person name="Zhou S."/>
            <person name="Mudge J."/>
            <person name="Bharti A.K."/>
            <person name="Murray J.D."/>
            <person name="Naoumkina M.A."/>
            <person name="Rosen B."/>
            <person name="Silverstein K.A."/>
            <person name="Tang H."/>
            <person name="Rombauts S."/>
            <person name="Zhao P.X."/>
            <person name="Zhou P."/>
            <person name="Barbe V."/>
            <person name="Bardou P."/>
            <person name="Bechner M."/>
            <person name="Bellec A."/>
            <person name="Berger A."/>
            <person name="Berges H."/>
            <person name="Bidwell S."/>
            <person name="Bisseling T."/>
            <person name="Choisne N."/>
            <person name="Couloux A."/>
            <person name="Denny R."/>
            <person name="Deshpande S."/>
            <person name="Dai X."/>
            <person name="Doyle J.J."/>
            <person name="Dudez A.M."/>
            <person name="Farmer A.D."/>
            <person name="Fouteau S."/>
            <person name="Franken C."/>
            <person name="Gibelin C."/>
            <person name="Gish J."/>
            <person name="Goldstein S."/>
            <person name="Gonzalez A.J."/>
            <person name="Green P.J."/>
            <person name="Hallab A."/>
            <person name="Hartog M."/>
            <person name="Hua A."/>
            <person name="Humphray S.J."/>
            <person name="Jeong D.H."/>
            <person name="Jing Y."/>
            <person name="Jocker A."/>
            <person name="Kenton S.M."/>
            <person name="Kim D.J."/>
            <person name="Klee K."/>
            <person name="Lai H."/>
            <person name="Lang C."/>
            <person name="Lin S."/>
            <person name="Macmil S.L."/>
            <person name="Magdelenat G."/>
            <person name="Matthews L."/>
            <person name="McCorrison J."/>
            <person name="Monaghan E.L."/>
            <person name="Mun J.H."/>
            <person name="Najar F.Z."/>
            <person name="Nicholson C."/>
            <person name="Noirot C."/>
            <person name="O'Bleness M."/>
            <person name="Paule C.R."/>
            <person name="Poulain J."/>
            <person name="Prion F."/>
            <person name="Qin B."/>
            <person name="Qu C."/>
            <person name="Retzel E.F."/>
            <person name="Riddle C."/>
            <person name="Sallet E."/>
            <person name="Samain S."/>
            <person name="Samson N."/>
            <person name="Sanders I."/>
            <person name="Saurat O."/>
            <person name="Scarpelli C."/>
            <person name="Schiex T."/>
            <person name="Segurens B."/>
            <person name="Severin A.J."/>
            <person name="Sherrier D.J."/>
            <person name="Shi R."/>
            <person name="Sims S."/>
            <person name="Singer S.R."/>
            <person name="Sinharoy S."/>
            <person name="Sterck L."/>
            <person name="Viollet A."/>
            <person name="Wang B.B."/>
            <person name="Wang K."/>
            <person name="Wang M."/>
            <person name="Wang X."/>
            <person name="Warfsmann J."/>
            <person name="Weissenbach J."/>
            <person name="White D.D."/>
            <person name="White J.D."/>
            <person name="Wiley G.B."/>
            <person name="Wincker P."/>
            <person name="Xing Y."/>
            <person name="Yang L."/>
            <person name="Yao Z."/>
            <person name="Ying F."/>
            <person name="Zhai J."/>
            <person name="Zhou L."/>
            <person name="Zuber A."/>
            <person name="Denarie J."/>
            <person name="Dixon R.A."/>
            <person name="May G.D."/>
            <person name="Schwartz D.C."/>
            <person name="Rogers J."/>
            <person name="Quetier F."/>
            <person name="Town C.D."/>
            <person name="Roe B.A."/>
        </authorList>
    </citation>
    <scope>NUCLEOTIDE SEQUENCE [LARGE SCALE GENOMIC DNA]</scope>
    <source>
        <strain evidence="1">A17</strain>
        <strain evidence="2 3">cv. Jemalong A17</strain>
    </source>
</reference>
<evidence type="ECO:0000313" key="1">
    <source>
        <dbReference type="EMBL" id="AES86612.1"/>
    </source>
</evidence>
<protein>
    <submittedName>
        <fullName evidence="1 2">Uncharacterized protein</fullName>
    </submittedName>
</protein>
<reference evidence="1 3" key="2">
    <citation type="journal article" date="2014" name="BMC Genomics">
        <title>An improved genome release (version Mt4.0) for the model legume Medicago truncatula.</title>
        <authorList>
            <person name="Tang H."/>
            <person name="Krishnakumar V."/>
            <person name="Bidwell S."/>
            <person name="Rosen B."/>
            <person name="Chan A."/>
            <person name="Zhou S."/>
            <person name="Gentzbittel L."/>
            <person name="Childs K.L."/>
            <person name="Yandell M."/>
            <person name="Gundlach H."/>
            <person name="Mayer K.F."/>
            <person name="Schwartz D.C."/>
            <person name="Town C.D."/>
        </authorList>
    </citation>
    <scope>GENOME REANNOTATION</scope>
    <source>
        <strain evidence="2 3">cv. Jemalong A17</strain>
    </source>
</reference>
<dbReference type="EMBL" id="CM001220">
    <property type="protein sequence ID" value="AES86612.1"/>
    <property type="molecule type" value="Genomic_DNA"/>
</dbReference>
<sequence length="107" mass="12366">MIPNTDAVQDMCCKLSCTDFLNSKFWKKTESLHQLIGDHYLSKSFHFVQRSSWDSLIVKKLEKQTTNYVNWEKAESIVMARNPRLHGSTSLKSTASDVWLDLAERIS</sequence>
<keyword evidence="3" id="KW-1185">Reference proteome</keyword>
<gene>
    <name evidence="1" type="ordered locus">MTR_4g010610</name>
</gene>
<evidence type="ECO:0000313" key="3">
    <source>
        <dbReference type="Proteomes" id="UP000002051"/>
    </source>
</evidence>
<proteinExistence type="predicted"/>
<dbReference type="EnsemblPlants" id="AES86612">
    <property type="protein sequence ID" value="AES86612"/>
    <property type="gene ID" value="MTR_4g010610"/>
</dbReference>
<evidence type="ECO:0000313" key="2">
    <source>
        <dbReference type="EnsemblPlants" id="AES86612"/>
    </source>
</evidence>